<reference evidence="7" key="1">
    <citation type="submission" date="2023-06" db="EMBL/GenBank/DDBJ databases">
        <title>WGS-Sequencing of Streptomyces ficellus isolate 21 collected from sand in Gara Djebilet Iron Mine in Algeria.</title>
        <authorList>
            <person name="Zegers G.P."/>
            <person name="Gomez A."/>
            <person name="Gueddou A."/>
            <person name="Zahara A.F."/>
            <person name="Worth M."/>
            <person name="Sevigny J.L."/>
            <person name="Tisa L."/>
        </authorList>
    </citation>
    <scope>NUCLEOTIDE SEQUENCE</scope>
    <source>
        <strain evidence="7">AS11</strain>
    </source>
</reference>
<evidence type="ECO:0000256" key="5">
    <source>
        <dbReference type="RuleBase" id="RU004478"/>
    </source>
</evidence>
<dbReference type="CDD" id="cd00446">
    <property type="entry name" value="GrpE"/>
    <property type="match status" value="1"/>
</dbReference>
<dbReference type="SUPFAM" id="SSF58014">
    <property type="entry name" value="Coiled-coil domain of nucleotide exchange factor GrpE"/>
    <property type="match status" value="1"/>
</dbReference>
<dbReference type="InterPro" id="IPR000740">
    <property type="entry name" value="GrpE"/>
</dbReference>
<comment type="subcellular location">
    <subcellularLocation>
        <location evidence="3">Cytoplasm</location>
    </subcellularLocation>
</comment>
<feature type="compositionally biased region" description="Low complexity" evidence="6">
    <location>
        <begin position="114"/>
        <end position="162"/>
    </location>
</feature>
<evidence type="ECO:0000256" key="1">
    <source>
        <dbReference type="ARBA" id="ARBA00009054"/>
    </source>
</evidence>
<dbReference type="HAMAP" id="MF_01151">
    <property type="entry name" value="GrpE"/>
    <property type="match status" value="1"/>
</dbReference>
<gene>
    <name evidence="3 7" type="primary">grpE</name>
    <name evidence="7" type="ORF">QWM81_21345</name>
</gene>
<dbReference type="PANTHER" id="PTHR21237">
    <property type="entry name" value="GRPE PROTEIN"/>
    <property type="match status" value="1"/>
</dbReference>
<dbReference type="Pfam" id="PF01025">
    <property type="entry name" value="GrpE"/>
    <property type="match status" value="1"/>
</dbReference>
<accession>A0ABT7ZBB7</accession>
<dbReference type="PRINTS" id="PR00773">
    <property type="entry name" value="GRPEPROTEIN"/>
</dbReference>
<evidence type="ECO:0000256" key="4">
    <source>
        <dbReference type="RuleBase" id="RU000639"/>
    </source>
</evidence>
<comment type="caution">
    <text evidence="7">The sequence shown here is derived from an EMBL/GenBank/DDBJ whole genome shotgun (WGS) entry which is preliminary data.</text>
</comment>
<name>A0ABT7ZBB7_9ACTN</name>
<keyword evidence="8" id="KW-1185">Reference proteome</keyword>
<dbReference type="InterPro" id="IPR013805">
    <property type="entry name" value="GrpE_CC"/>
</dbReference>
<evidence type="ECO:0000256" key="3">
    <source>
        <dbReference type="HAMAP-Rule" id="MF_01151"/>
    </source>
</evidence>
<dbReference type="SUPFAM" id="SSF51064">
    <property type="entry name" value="Head domain of nucleotide exchange factor GrpE"/>
    <property type="match status" value="1"/>
</dbReference>
<dbReference type="PANTHER" id="PTHR21237:SF23">
    <property type="entry name" value="GRPE PROTEIN HOMOLOG, MITOCHONDRIAL"/>
    <property type="match status" value="1"/>
</dbReference>
<dbReference type="Gene3D" id="3.90.20.20">
    <property type="match status" value="1"/>
</dbReference>
<feature type="compositionally biased region" description="Pro residues" evidence="6">
    <location>
        <begin position="23"/>
        <end position="32"/>
    </location>
</feature>
<proteinExistence type="inferred from homology"/>
<dbReference type="Proteomes" id="UP001174050">
    <property type="component" value="Unassembled WGS sequence"/>
</dbReference>
<evidence type="ECO:0000256" key="2">
    <source>
        <dbReference type="ARBA" id="ARBA00023186"/>
    </source>
</evidence>
<keyword evidence="2 3" id="KW-0143">Chaperone</keyword>
<feature type="compositionally biased region" description="Low complexity" evidence="6">
    <location>
        <begin position="1"/>
        <end position="14"/>
    </location>
</feature>
<dbReference type="InterPro" id="IPR009012">
    <property type="entry name" value="GrpE_head"/>
</dbReference>
<evidence type="ECO:0000256" key="6">
    <source>
        <dbReference type="SAM" id="MobiDB-lite"/>
    </source>
</evidence>
<comment type="function">
    <text evidence="3 4">Participates actively in the response to hyperosmotic and heat shock by preventing the aggregation of stress-denatured proteins, in association with DnaK and GrpE. It is the nucleotide exchange factor for DnaK and may function as a thermosensor. Unfolded proteins bind initially to DnaJ; upon interaction with the DnaJ-bound protein, DnaK hydrolyzes its bound ATP, resulting in the formation of a stable complex. GrpE releases ADP from DnaK; ATP binding to DnaK triggers the release of the substrate protein, thus completing the reaction cycle. Several rounds of ATP-dependent interactions between DnaJ, DnaK and GrpE are required for fully efficient folding.</text>
</comment>
<comment type="subunit">
    <text evidence="3">Homodimer.</text>
</comment>
<evidence type="ECO:0000313" key="8">
    <source>
        <dbReference type="Proteomes" id="UP001174050"/>
    </source>
</evidence>
<keyword evidence="3" id="KW-0963">Cytoplasm</keyword>
<keyword evidence="3 4" id="KW-0346">Stress response</keyword>
<comment type="similarity">
    <text evidence="1 3 5">Belongs to the GrpE family.</text>
</comment>
<sequence length="313" mass="34005">MIAPAAPGPSGTPATRRRELEPGPTPVRPAGPPQEAEPQVRRPHGEQPVPHAPEAHEHAAPDPHTARQRQPRQESAQPPQDHERHPGQRALHEPQAAEPAASELRPPHRQDHVAPSQQPPEQSAQPEHTAQPQQPPEQSAQQPQSQQSAPQLQLPAEQTAPQPQQPPPGVAALAVALAERTADLQRLKAEYDNYRSRVHRDRLAVREVAVANVLRRLLPVLDAISEAARQGELTDGFQRVARALDSELAALGLAVFGAVGEPFDPRVHQAVSYHRSDHAERPVCTEIVRPGYRVGDHLLRPAEVTVTGPPATA</sequence>
<feature type="region of interest" description="Disordered" evidence="6">
    <location>
        <begin position="1"/>
        <end position="169"/>
    </location>
</feature>
<feature type="compositionally biased region" description="Basic and acidic residues" evidence="6">
    <location>
        <begin position="80"/>
        <end position="92"/>
    </location>
</feature>
<dbReference type="Gene3D" id="2.30.22.10">
    <property type="entry name" value="Head domain of nucleotide exchange factor GrpE"/>
    <property type="match status" value="1"/>
</dbReference>
<evidence type="ECO:0000313" key="7">
    <source>
        <dbReference type="EMBL" id="MDN3296547.1"/>
    </source>
</evidence>
<dbReference type="EMBL" id="JAUEPL010000034">
    <property type="protein sequence ID" value="MDN3296547.1"/>
    <property type="molecule type" value="Genomic_DNA"/>
</dbReference>
<dbReference type="PROSITE" id="PS01071">
    <property type="entry name" value="GRPE"/>
    <property type="match status" value="1"/>
</dbReference>
<protein>
    <recommendedName>
        <fullName evidence="3 4">Protein GrpE</fullName>
    </recommendedName>
    <alternativeName>
        <fullName evidence="3">HSP-70 cofactor</fullName>
    </alternativeName>
</protein>
<organism evidence="7 8">
    <name type="scientific">Streptomyces ficellus</name>
    <dbReference type="NCBI Taxonomy" id="1977088"/>
    <lineage>
        <taxon>Bacteria</taxon>
        <taxon>Bacillati</taxon>
        <taxon>Actinomycetota</taxon>
        <taxon>Actinomycetes</taxon>
        <taxon>Kitasatosporales</taxon>
        <taxon>Streptomycetaceae</taxon>
        <taxon>Streptomyces</taxon>
    </lineage>
</organism>
<feature type="compositionally biased region" description="Basic and acidic residues" evidence="6">
    <location>
        <begin position="53"/>
        <end position="65"/>
    </location>
</feature>